<protein>
    <submittedName>
        <fullName evidence="1">Uncharacterized protein</fullName>
    </submittedName>
</protein>
<evidence type="ECO:0000313" key="1">
    <source>
        <dbReference type="EMBL" id="PYE21341.1"/>
    </source>
</evidence>
<dbReference type="EMBL" id="QJSQ01000015">
    <property type="protein sequence ID" value="PYE21341.1"/>
    <property type="molecule type" value="Genomic_DNA"/>
</dbReference>
<comment type="caution">
    <text evidence="1">The sequence shown here is derived from an EMBL/GenBank/DDBJ whole genome shotgun (WGS) entry which is preliminary data.</text>
</comment>
<gene>
    <name evidence="1" type="ORF">C7410_115184</name>
</gene>
<reference evidence="1 2" key="1">
    <citation type="submission" date="2018-06" db="EMBL/GenBank/DDBJ databases">
        <title>Genomic Encyclopedia of Type Strains, Phase IV (KMG-V): Genome sequencing to study the core and pangenomes of soil and plant-associated prokaryotes.</title>
        <authorList>
            <person name="Whitman W."/>
        </authorList>
    </citation>
    <scope>NUCLEOTIDE SEQUENCE [LARGE SCALE GENOMIC DNA]</scope>
    <source>
        <strain evidence="1 2">SRCL-318</strain>
    </source>
</reference>
<sequence length="76" mass="9049">MPHERRSEPAEPRHEQVSYETRIRRRAEVAKFLDNPWDGKILDAMLEKERRQQVAQMACRAIGYHLQRAVQHAAWV</sequence>
<organism evidence="1 2">
    <name type="scientific">Paraburkholderia silvatlantica</name>
    <dbReference type="NCBI Taxonomy" id="321895"/>
    <lineage>
        <taxon>Bacteria</taxon>
        <taxon>Pseudomonadati</taxon>
        <taxon>Pseudomonadota</taxon>
        <taxon>Betaproteobacteria</taxon>
        <taxon>Burkholderiales</taxon>
        <taxon>Burkholderiaceae</taxon>
        <taxon>Paraburkholderia</taxon>
    </lineage>
</organism>
<dbReference type="Proteomes" id="UP000247772">
    <property type="component" value="Unassembled WGS sequence"/>
</dbReference>
<name>A0A2V4TC11_9BURK</name>
<accession>A0A2V4TC11</accession>
<dbReference type="AlphaFoldDB" id="A0A2V4TC11"/>
<proteinExistence type="predicted"/>
<evidence type="ECO:0000313" key="2">
    <source>
        <dbReference type="Proteomes" id="UP000247772"/>
    </source>
</evidence>